<dbReference type="Proteomes" id="UP000821837">
    <property type="component" value="Unassembled WGS sequence"/>
</dbReference>
<proteinExistence type="predicted"/>
<protein>
    <submittedName>
        <fullName evidence="1">Uncharacterized protein</fullName>
    </submittedName>
</protein>
<dbReference type="AlphaFoldDB" id="A0A9D4TDF9"/>
<reference evidence="1" key="2">
    <citation type="submission" date="2021-09" db="EMBL/GenBank/DDBJ databases">
        <authorList>
            <person name="Jia N."/>
            <person name="Wang J."/>
            <person name="Shi W."/>
            <person name="Du L."/>
            <person name="Sun Y."/>
            <person name="Zhan W."/>
            <person name="Jiang J."/>
            <person name="Wang Q."/>
            <person name="Zhang B."/>
            <person name="Ji P."/>
            <person name="Sakyi L.B."/>
            <person name="Cui X."/>
            <person name="Yuan T."/>
            <person name="Jiang B."/>
            <person name="Yang W."/>
            <person name="Lam T.T.-Y."/>
            <person name="Chang Q."/>
            <person name="Ding S."/>
            <person name="Wang X."/>
            <person name="Zhu J."/>
            <person name="Ruan X."/>
            <person name="Zhao L."/>
            <person name="Wei J."/>
            <person name="Que T."/>
            <person name="Du C."/>
            <person name="Cheng J."/>
            <person name="Dai P."/>
            <person name="Han X."/>
            <person name="Huang E."/>
            <person name="Gao Y."/>
            <person name="Liu J."/>
            <person name="Shao H."/>
            <person name="Ye R."/>
            <person name="Li L."/>
            <person name="Wei W."/>
            <person name="Wang X."/>
            <person name="Wang C."/>
            <person name="Huo Q."/>
            <person name="Li W."/>
            <person name="Guo W."/>
            <person name="Chen H."/>
            <person name="Chen S."/>
            <person name="Zhou L."/>
            <person name="Zhou L."/>
            <person name="Ni X."/>
            <person name="Tian J."/>
            <person name="Zhou Y."/>
            <person name="Sheng Y."/>
            <person name="Liu T."/>
            <person name="Pan Y."/>
            <person name="Xia L."/>
            <person name="Li J."/>
            <person name="Zhao F."/>
            <person name="Cao W."/>
        </authorList>
    </citation>
    <scope>NUCLEOTIDE SEQUENCE</scope>
    <source>
        <strain evidence="1">Rsan-2018</strain>
        <tissue evidence="1">Larvae</tissue>
    </source>
</reference>
<evidence type="ECO:0000313" key="1">
    <source>
        <dbReference type="EMBL" id="KAH7986143.1"/>
    </source>
</evidence>
<sequence length="125" mass="13926">MQIYSGPTHDERPGQLLRRNLRVTEDDRHHSFLEAYLTALTHIRSKELHSVFFGGSGYFTQSATEAPRSAACAGMCAKGEPGARYRCHVVASSSPNFARAFGCTRSNRLIPKKHCPYSNRKGRGQ</sequence>
<accession>A0A9D4TDF9</accession>
<keyword evidence="2" id="KW-1185">Reference proteome</keyword>
<comment type="caution">
    <text evidence="1">The sequence shown here is derived from an EMBL/GenBank/DDBJ whole genome shotgun (WGS) entry which is preliminary data.</text>
</comment>
<gene>
    <name evidence="1" type="ORF">HPB52_025171</name>
</gene>
<name>A0A9D4TDF9_RHISA</name>
<dbReference type="EMBL" id="JABSTV010000568">
    <property type="protein sequence ID" value="KAH7986143.1"/>
    <property type="molecule type" value="Genomic_DNA"/>
</dbReference>
<reference evidence="1" key="1">
    <citation type="journal article" date="2020" name="Cell">
        <title>Large-Scale Comparative Analyses of Tick Genomes Elucidate Their Genetic Diversity and Vector Capacities.</title>
        <authorList>
            <consortium name="Tick Genome and Microbiome Consortium (TIGMIC)"/>
            <person name="Jia N."/>
            <person name="Wang J."/>
            <person name="Shi W."/>
            <person name="Du L."/>
            <person name="Sun Y."/>
            <person name="Zhan W."/>
            <person name="Jiang J.F."/>
            <person name="Wang Q."/>
            <person name="Zhang B."/>
            <person name="Ji P."/>
            <person name="Bell-Sakyi L."/>
            <person name="Cui X.M."/>
            <person name="Yuan T.T."/>
            <person name="Jiang B.G."/>
            <person name="Yang W.F."/>
            <person name="Lam T.T."/>
            <person name="Chang Q.C."/>
            <person name="Ding S.J."/>
            <person name="Wang X.J."/>
            <person name="Zhu J.G."/>
            <person name="Ruan X.D."/>
            <person name="Zhao L."/>
            <person name="Wei J.T."/>
            <person name="Ye R.Z."/>
            <person name="Que T.C."/>
            <person name="Du C.H."/>
            <person name="Zhou Y.H."/>
            <person name="Cheng J.X."/>
            <person name="Dai P.F."/>
            <person name="Guo W.B."/>
            <person name="Han X.H."/>
            <person name="Huang E.J."/>
            <person name="Li L.F."/>
            <person name="Wei W."/>
            <person name="Gao Y.C."/>
            <person name="Liu J.Z."/>
            <person name="Shao H.Z."/>
            <person name="Wang X."/>
            <person name="Wang C.C."/>
            <person name="Yang T.C."/>
            <person name="Huo Q.B."/>
            <person name="Li W."/>
            <person name="Chen H.Y."/>
            <person name="Chen S.E."/>
            <person name="Zhou L.G."/>
            <person name="Ni X.B."/>
            <person name="Tian J.H."/>
            <person name="Sheng Y."/>
            <person name="Liu T."/>
            <person name="Pan Y.S."/>
            <person name="Xia L.Y."/>
            <person name="Li J."/>
            <person name="Zhao F."/>
            <person name="Cao W.C."/>
        </authorList>
    </citation>
    <scope>NUCLEOTIDE SEQUENCE</scope>
    <source>
        <strain evidence="1">Rsan-2018</strain>
    </source>
</reference>
<evidence type="ECO:0000313" key="2">
    <source>
        <dbReference type="Proteomes" id="UP000821837"/>
    </source>
</evidence>
<organism evidence="1 2">
    <name type="scientific">Rhipicephalus sanguineus</name>
    <name type="common">Brown dog tick</name>
    <name type="synonym">Ixodes sanguineus</name>
    <dbReference type="NCBI Taxonomy" id="34632"/>
    <lineage>
        <taxon>Eukaryota</taxon>
        <taxon>Metazoa</taxon>
        <taxon>Ecdysozoa</taxon>
        <taxon>Arthropoda</taxon>
        <taxon>Chelicerata</taxon>
        <taxon>Arachnida</taxon>
        <taxon>Acari</taxon>
        <taxon>Parasitiformes</taxon>
        <taxon>Ixodida</taxon>
        <taxon>Ixodoidea</taxon>
        <taxon>Ixodidae</taxon>
        <taxon>Rhipicephalinae</taxon>
        <taxon>Rhipicephalus</taxon>
        <taxon>Rhipicephalus</taxon>
    </lineage>
</organism>
<dbReference type="VEuPathDB" id="VectorBase:RSAN_055718"/>